<evidence type="ECO:0000256" key="6">
    <source>
        <dbReference type="ARBA" id="ARBA00022598"/>
    </source>
</evidence>
<dbReference type="Gene3D" id="3.30.300.10">
    <property type="match status" value="1"/>
</dbReference>
<dbReference type="InterPro" id="IPR014729">
    <property type="entry name" value="Rossmann-like_a/b/a_fold"/>
</dbReference>
<dbReference type="Gene3D" id="3.40.50.880">
    <property type="match status" value="1"/>
</dbReference>
<comment type="catalytic activity">
    <reaction evidence="15">
        <text>XMP + L-glutamine + ATP + H2O = GMP + L-glutamate + AMP + diphosphate + 2 H(+)</text>
        <dbReference type="Rhea" id="RHEA:11680"/>
        <dbReference type="ChEBI" id="CHEBI:15377"/>
        <dbReference type="ChEBI" id="CHEBI:15378"/>
        <dbReference type="ChEBI" id="CHEBI:29985"/>
        <dbReference type="ChEBI" id="CHEBI:30616"/>
        <dbReference type="ChEBI" id="CHEBI:33019"/>
        <dbReference type="ChEBI" id="CHEBI:57464"/>
        <dbReference type="ChEBI" id="CHEBI:58115"/>
        <dbReference type="ChEBI" id="CHEBI:58359"/>
        <dbReference type="ChEBI" id="CHEBI:456215"/>
        <dbReference type="EC" id="6.3.5.2"/>
    </reaction>
</comment>
<evidence type="ECO:0000256" key="15">
    <source>
        <dbReference type="ARBA" id="ARBA00049404"/>
    </source>
</evidence>
<evidence type="ECO:0000313" key="18">
    <source>
        <dbReference type="EMBL" id="KAJ4396927.1"/>
    </source>
</evidence>
<dbReference type="PANTHER" id="PTHR11922:SF2">
    <property type="entry name" value="GMP SYNTHASE [GLUTAMINE-HYDROLYZING]"/>
    <property type="match status" value="1"/>
</dbReference>
<dbReference type="EC" id="6.3.5.2" evidence="4"/>
<evidence type="ECO:0000256" key="5">
    <source>
        <dbReference type="ARBA" id="ARBA00021562"/>
    </source>
</evidence>
<dbReference type="FunFam" id="3.40.50.880:FF:000001">
    <property type="entry name" value="GMP synthase [glutamine-hydrolyzing]"/>
    <property type="match status" value="1"/>
</dbReference>
<evidence type="ECO:0000256" key="7">
    <source>
        <dbReference type="ARBA" id="ARBA00022741"/>
    </source>
</evidence>
<dbReference type="FunFam" id="3.30.300.10:FF:000002">
    <property type="entry name" value="GMP synthase [glutamine-hydrolyzing]"/>
    <property type="match status" value="1"/>
</dbReference>
<protein>
    <recommendedName>
        <fullName evidence="5">GMP synthase [glutamine-hydrolyzing]</fullName>
        <ecNumber evidence="4">6.3.5.2</ecNumber>
    </recommendedName>
    <alternativeName>
        <fullName evidence="12">GMP synthetase</fullName>
    </alternativeName>
    <alternativeName>
        <fullName evidence="13">Glutamine amidotransferase</fullName>
    </alternativeName>
</protein>
<evidence type="ECO:0000256" key="2">
    <source>
        <dbReference type="ARBA" id="ARBA00005153"/>
    </source>
</evidence>
<dbReference type="InterPro" id="IPR025777">
    <property type="entry name" value="GMPS_ATP_PPase_dom"/>
</dbReference>
<dbReference type="SUPFAM" id="SSF52317">
    <property type="entry name" value="Class I glutamine amidotransferase-like"/>
    <property type="match status" value="1"/>
</dbReference>
<dbReference type="NCBIfam" id="TIGR00884">
    <property type="entry name" value="guaA_Cterm"/>
    <property type="match status" value="1"/>
</dbReference>
<keyword evidence="19" id="KW-1185">Reference proteome</keyword>
<evidence type="ECO:0000256" key="10">
    <source>
        <dbReference type="ARBA" id="ARBA00022840"/>
    </source>
</evidence>
<dbReference type="EMBL" id="JAPEVB010000001">
    <property type="protein sequence ID" value="KAJ4396927.1"/>
    <property type="molecule type" value="Genomic_DNA"/>
</dbReference>
<dbReference type="Pfam" id="PF00117">
    <property type="entry name" value="GATase"/>
    <property type="match status" value="1"/>
</dbReference>
<evidence type="ECO:0000256" key="16">
    <source>
        <dbReference type="PROSITE-ProRule" id="PRU00886"/>
    </source>
</evidence>
<dbReference type="InterPro" id="IPR004739">
    <property type="entry name" value="GMP_synth_GATase"/>
</dbReference>
<dbReference type="OrthoDB" id="1724632at2759"/>
<dbReference type="InterPro" id="IPR001674">
    <property type="entry name" value="GMP_synth_C"/>
</dbReference>
<comment type="subunit">
    <text evidence="3">Homodimer.</text>
</comment>
<dbReference type="NCBIfam" id="TIGR00888">
    <property type="entry name" value="guaA_Nterm"/>
    <property type="match status" value="1"/>
</dbReference>
<dbReference type="NCBIfam" id="NF000848">
    <property type="entry name" value="PRK00074.1"/>
    <property type="match status" value="1"/>
</dbReference>
<evidence type="ECO:0000256" key="8">
    <source>
        <dbReference type="ARBA" id="ARBA00022749"/>
    </source>
</evidence>
<dbReference type="InterPro" id="IPR017926">
    <property type="entry name" value="GATASE"/>
</dbReference>
<dbReference type="Gene3D" id="3.40.50.620">
    <property type="entry name" value="HUPs"/>
    <property type="match status" value="1"/>
</dbReference>
<dbReference type="CDD" id="cd01742">
    <property type="entry name" value="GATase1_GMP_Synthase"/>
    <property type="match status" value="1"/>
</dbReference>
<name>A0A9W8Z5D4_9PEZI</name>
<evidence type="ECO:0000256" key="9">
    <source>
        <dbReference type="ARBA" id="ARBA00022755"/>
    </source>
</evidence>
<dbReference type="AlphaFoldDB" id="A0A9W8Z5D4"/>
<keyword evidence="10 16" id="KW-0067">ATP-binding</keyword>
<dbReference type="PROSITE" id="PS51273">
    <property type="entry name" value="GATASE_TYPE_1"/>
    <property type="match status" value="1"/>
</dbReference>
<accession>A0A9W8Z5D4</accession>
<dbReference type="Pfam" id="PF02540">
    <property type="entry name" value="NAD_synthase"/>
    <property type="match status" value="1"/>
</dbReference>
<organism evidence="18 19">
    <name type="scientific">Gnomoniopsis smithogilvyi</name>
    <dbReference type="NCBI Taxonomy" id="1191159"/>
    <lineage>
        <taxon>Eukaryota</taxon>
        <taxon>Fungi</taxon>
        <taxon>Dikarya</taxon>
        <taxon>Ascomycota</taxon>
        <taxon>Pezizomycotina</taxon>
        <taxon>Sordariomycetes</taxon>
        <taxon>Sordariomycetidae</taxon>
        <taxon>Diaporthales</taxon>
        <taxon>Gnomoniaceae</taxon>
        <taxon>Gnomoniopsis</taxon>
    </lineage>
</organism>
<dbReference type="Pfam" id="PF00958">
    <property type="entry name" value="GMP_synt_C"/>
    <property type="match status" value="1"/>
</dbReference>
<dbReference type="GO" id="GO:0005829">
    <property type="term" value="C:cytosol"/>
    <property type="evidence" value="ECO:0007669"/>
    <property type="project" value="UniProtKB-SubCell"/>
</dbReference>
<dbReference type="FunFam" id="3.40.50.620:FF:000001">
    <property type="entry name" value="GMP synthase [glutamine-hydrolyzing]"/>
    <property type="match status" value="1"/>
</dbReference>
<dbReference type="SUPFAM" id="SSF52402">
    <property type="entry name" value="Adenine nucleotide alpha hydrolases-like"/>
    <property type="match status" value="1"/>
</dbReference>
<dbReference type="PROSITE" id="PS51553">
    <property type="entry name" value="GMPS_ATP_PPASE"/>
    <property type="match status" value="1"/>
</dbReference>
<dbReference type="CDD" id="cd01997">
    <property type="entry name" value="GMP_synthase_C"/>
    <property type="match status" value="1"/>
</dbReference>
<evidence type="ECO:0000313" key="19">
    <source>
        <dbReference type="Proteomes" id="UP001140453"/>
    </source>
</evidence>
<sequence length="540" mass="59920">MARVEDGAEPHEVYPTILVLDFGSQYTHLIIRRLRELNVYSEMLPCTAKLSELKYKPVGLILGGGPYSVYDPAAPHADPAFFDLDIPILGICYGQQELAHRMHKDNVVAGVNREYGSAELTAKSINAHVDRLFQGLESSMKVWMSHGDKLAKLPEGFHTIATTRNSEYAAIAHDTKPIYGIQFHPEVTHTPNGTELLKNFAVGICGASQNWTMGNFVEQEIARIRKLVGPTGQVLGAVSGGVDSTVAAKLMHEAIGDRFTAVLVDHGYLRYQEKEQVVRDLNEHLGVNLRVVDASKEFYAGLKGITDPEKKRKFIGGAFIDAFEAEVERLEKEASSNSNKIGWFLQGTLYPDVIESLSFKGPSQTIKTHHNVGGLPKRMTEGHGLKLLEPLRELFKDEVREMGRQLGIAEILVMRHPFPGPGIAIRILGEATPERVEMARKADHIFISMIREAGLYDKIGQAFAALDPSRAVGVMGDNRVYENIVLLRAVETRDFMTAVAYPFSSEFLTEVSTRIVNEVHGVCRVCYDYTSKPPGTIEFE</sequence>
<evidence type="ECO:0000259" key="17">
    <source>
        <dbReference type="PROSITE" id="PS51553"/>
    </source>
</evidence>
<dbReference type="PANTHER" id="PTHR11922">
    <property type="entry name" value="GMP SYNTHASE-RELATED"/>
    <property type="match status" value="1"/>
</dbReference>
<feature type="domain" description="GMPS ATP-PPase" evidence="17">
    <location>
        <begin position="211"/>
        <end position="415"/>
    </location>
</feature>
<dbReference type="GO" id="GO:0003921">
    <property type="term" value="F:GMP synthase activity"/>
    <property type="evidence" value="ECO:0007669"/>
    <property type="project" value="InterPro"/>
</dbReference>
<dbReference type="PRINTS" id="PR00097">
    <property type="entry name" value="ANTSNTHASEII"/>
</dbReference>
<reference evidence="18" key="1">
    <citation type="submission" date="2022-10" db="EMBL/GenBank/DDBJ databases">
        <title>Tapping the CABI collections for fungal endophytes: first genome assemblies for Collariella, Neodidymelliopsis, Ascochyta clinopodiicola, Didymella pomorum, Didymosphaeria variabile, Neocosmospora piperis and Neocucurbitaria cava.</title>
        <authorList>
            <person name="Hill R."/>
        </authorList>
    </citation>
    <scope>NUCLEOTIDE SEQUENCE</scope>
    <source>
        <strain evidence="18">IMI 355082</strain>
    </source>
</reference>
<keyword evidence="7 16" id="KW-0547">Nucleotide-binding</keyword>
<gene>
    <name evidence="18" type="primary">GUA1</name>
    <name evidence="18" type="ORF">N0V93_001149</name>
</gene>
<evidence type="ECO:0000256" key="1">
    <source>
        <dbReference type="ARBA" id="ARBA00004514"/>
    </source>
</evidence>
<comment type="subcellular location">
    <subcellularLocation>
        <location evidence="1">Cytoplasm</location>
        <location evidence="1">Cytosol</location>
    </subcellularLocation>
</comment>
<keyword evidence="8 16" id="KW-0332">GMP biosynthesis</keyword>
<proteinExistence type="inferred from homology"/>
<comment type="function">
    <text evidence="14">Catalyzes the conversion of xanthine monophosphate (XMP) to GMP in the presence of glutamine and ATP through an adenyl-XMP intermediate.</text>
</comment>
<evidence type="ECO:0000256" key="11">
    <source>
        <dbReference type="ARBA" id="ARBA00022962"/>
    </source>
</evidence>
<dbReference type="GO" id="GO:0005524">
    <property type="term" value="F:ATP binding"/>
    <property type="evidence" value="ECO:0007669"/>
    <property type="project" value="UniProtKB-UniRule"/>
</dbReference>
<comment type="caution">
    <text evidence="18">The sequence shown here is derived from an EMBL/GenBank/DDBJ whole genome shotgun (WGS) entry which is preliminary data.</text>
</comment>
<keyword evidence="6 18" id="KW-0436">Ligase</keyword>
<evidence type="ECO:0000256" key="4">
    <source>
        <dbReference type="ARBA" id="ARBA00012746"/>
    </source>
</evidence>
<dbReference type="Proteomes" id="UP001140453">
    <property type="component" value="Unassembled WGS sequence"/>
</dbReference>
<dbReference type="SUPFAM" id="SSF54810">
    <property type="entry name" value="GMP synthetase C-terminal dimerisation domain"/>
    <property type="match status" value="1"/>
</dbReference>
<feature type="binding site" evidence="16">
    <location>
        <begin position="239"/>
        <end position="245"/>
    </location>
    <ligand>
        <name>ATP</name>
        <dbReference type="ChEBI" id="CHEBI:30616"/>
    </ligand>
</feature>
<keyword evidence="9 16" id="KW-0658">Purine biosynthesis</keyword>
<evidence type="ECO:0000256" key="13">
    <source>
        <dbReference type="ARBA" id="ARBA00031356"/>
    </source>
</evidence>
<dbReference type="InterPro" id="IPR022955">
    <property type="entry name" value="GMP_synthase"/>
</dbReference>
<evidence type="ECO:0000256" key="14">
    <source>
        <dbReference type="ARBA" id="ARBA00044933"/>
    </source>
</evidence>
<dbReference type="HAMAP" id="MF_00344">
    <property type="entry name" value="GMP_synthase"/>
    <property type="match status" value="1"/>
</dbReference>
<evidence type="ECO:0000256" key="12">
    <source>
        <dbReference type="ARBA" id="ARBA00030464"/>
    </source>
</evidence>
<dbReference type="PRINTS" id="PR00096">
    <property type="entry name" value="GATASE"/>
</dbReference>
<keyword evidence="11" id="KW-0315">Glutamine amidotransferase</keyword>
<dbReference type="InterPro" id="IPR022310">
    <property type="entry name" value="NAD/GMP_synthase"/>
</dbReference>
<comment type="pathway">
    <text evidence="2">Purine metabolism; GMP biosynthesis; GMP from XMP (L-Gln route): step 1/1.</text>
</comment>
<dbReference type="InterPro" id="IPR029062">
    <property type="entry name" value="Class_I_gatase-like"/>
</dbReference>
<evidence type="ECO:0000256" key="3">
    <source>
        <dbReference type="ARBA" id="ARBA00011738"/>
    </source>
</evidence>